<comment type="caution">
    <text evidence="1">The sequence shown here is derived from an EMBL/GenBank/DDBJ whole genome shotgun (WGS) entry which is preliminary data.</text>
</comment>
<dbReference type="Proteomes" id="UP000433359">
    <property type="component" value="Unassembled WGS sequence"/>
</dbReference>
<protein>
    <submittedName>
        <fullName evidence="1">Uncharacterized protein</fullName>
    </submittedName>
</protein>
<name>A0A6N7XYH2_9FIRM</name>
<gene>
    <name evidence="1" type="ORF">FYJ25_05720</name>
</gene>
<dbReference type="AlphaFoldDB" id="A0A6N7XYH2"/>
<accession>A0A6N7XYH2</accession>
<reference evidence="1 2" key="1">
    <citation type="submission" date="2019-08" db="EMBL/GenBank/DDBJ databases">
        <title>In-depth cultivation of the pig gut microbiome towards novel bacterial diversity and tailored functional studies.</title>
        <authorList>
            <person name="Wylensek D."/>
            <person name="Hitch T.C.A."/>
            <person name="Clavel T."/>
        </authorList>
    </citation>
    <scope>NUCLEOTIDE SEQUENCE [LARGE SCALE GENOMIC DNA]</scope>
    <source>
        <strain evidence="1 2">BSM-383-APC-4H</strain>
    </source>
</reference>
<evidence type="ECO:0000313" key="1">
    <source>
        <dbReference type="EMBL" id="MSU81871.1"/>
    </source>
</evidence>
<organism evidence="1 2">
    <name type="scientific">Anaerobutyricum soehngenii</name>
    <dbReference type="NCBI Taxonomy" id="105843"/>
    <lineage>
        <taxon>Bacteria</taxon>
        <taxon>Bacillati</taxon>
        <taxon>Bacillota</taxon>
        <taxon>Clostridia</taxon>
        <taxon>Lachnospirales</taxon>
        <taxon>Lachnospiraceae</taxon>
        <taxon>Anaerobutyricum</taxon>
    </lineage>
</organism>
<evidence type="ECO:0000313" key="2">
    <source>
        <dbReference type="Proteomes" id="UP000433359"/>
    </source>
</evidence>
<sequence>MFAYPLAFNPRSKATNIAVLLSLGAVLWLDQAQDSTTFSCHHPQIFSPDFGKETQETGYQ</sequence>
<dbReference type="EMBL" id="VULP01000008">
    <property type="protein sequence ID" value="MSU81871.1"/>
    <property type="molecule type" value="Genomic_DNA"/>
</dbReference>
<proteinExistence type="predicted"/>